<keyword evidence="6" id="KW-0676">Redox-active center</keyword>
<feature type="chain" id="PRO_5040360915" description="Thiol:disulfide interchange protein" evidence="9">
    <location>
        <begin position="20"/>
        <end position="199"/>
    </location>
</feature>
<dbReference type="InterPro" id="IPR017937">
    <property type="entry name" value="Thioredoxin_CS"/>
</dbReference>
<dbReference type="Proteomes" id="UP000726777">
    <property type="component" value="Unassembled WGS sequence"/>
</dbReference>
<dbReference type="InterPro" id="IPR036249">
    <property type="entry name" value="Thioredoxin-like_sf"/>
</dbReference>
<keyword evidence="3 9" id="KW-0732">Signal</keyword>
<protein>
    <recommendedName>
        <fullName evidence="7">Thiol:disulfide interchange protein</fullName>
    </recommendedName>
</protein>
<dbReference type="GO" id="GO:0042597">
    <property type="term" value="C:periplasmic space"/>
    <property type="evidence" value="ECO:0007669"/>
    <property type="project" value="UniProtKB-SubCell"/>
</dbReference>
<dbReference type="PROSITE" id="PS51352">
    <property type="entry name" value="THIOREDOXIN_2"/>
    <property type="match status" value="1"/>
</dbReference>
<dbReference type="PANTHER" id="PTHR35891:SF2">
    <property type="entry name" value="THIOL:DISULFIDE INTERCHANGE PROTEIN DSBA"/>
    <property type="match status" value="1"/>
</dbReference>
<dbReference type="InterPro" id="IPR023205">
    <property type="entry name" value="DsbA/DsbL"/>
</dbReference>
<evidence type="ECO:0000256" key="9">
    <source>
        <dbReference type="SAM" id="SignalP"/>
    </source>
</evidence>
<evidence type="ECO:0000256" key="6">
    <source>
        <dbReference type="ARBA" id="ARBA00023284"/>
    </source>
</evidence>
<dbReference type="GO" id="GO:0015036">
    <property type="term" value="F:disulfide oxidoreductase activity"/>
    <property type="evidence" value="ECO:0007669"/>
    <property type="project" value="UniProtKB-ARBA"/>
</dbReference>
<comment type="caution">
    <text evidence="11">The sequence shown here is derived from an EMBL/GenBank/DDBJ whole genome shotgun (WGS) entry which is preliminary data.</text>
</comment>
<name>A0A9Q3U9Z7_VIBPH</name>
<keyword evidence="5 7" id="KW-1015">Disulfide bond</keyword>
<dbReference type="InterPro" id="IPR050824">
    <property type="entry name" value="Thiol_disulfide_DsbA"/>
</dbReference>
<evidence type="ECO:0000256" key="2">
    <source>
        <dbReference type="ARBA" id="ARBA00005791"/>
    </source>
</evidence>
<feature type="signal peptide" evidence="9">
    <location>
        <begin position="1"/>
        <end position="19"/>
    </location>
</feature>
<evidence type="ECO:0000313" key="12">
    <source>
        <dbReference type="Proteomes" id="UP000726777"/>
    </source>
</evidence>
<evidence type="ECO:0000256" key="5">
    <source>
        <dbReference type="ARBA" id="ARBA00023157"/>
    </source>
</evidence>
<dbReference type="CDD" id="cd03019">
    <property type="entry name" value="DsbA_DsbA"/>
    <property type="match status" value="1"/>
</dbReference>
<evidence type="ECO:0000256" key="1">
    <source>
        <dbReference type="ARBA" id="ARBA00004418"/>
    </source>
</evidence>
<comment type="subcellular location">
    <subcellularLocation>
        <location evidence="1 7">Periplasm</location>
    </subcellularLocation>
</comment>
<evidence type="ECO:0000313" key="11">
    <source>
        <dbReference type="EMBL" id="MCC3804022.1"/>
    </source>
</evidence>
<gene>
    <name evidence="11" type="ORF">IB292_03115</name>
</gene>
<sequence length="199" mass="22785">MNKLILMAATFALSINSYAADFVKGTHYTELKVESKQTRVVTEYFSFYCPHCYNLEPIVQRLKQDLPSGVKFEKKHVSFMGRNMGFEVSKAYATAKALNIEDDIVRDMFHTIHPLRKPPQNTEQIQSMFENHGITKEQFYKVFNSADINSKAKRFDESFQRMGLTGVPAVVVNGKFLANAGGVKSQHEYNELIKYLLNK</sequence>
<evidence type="ECO:0000259" key="10">
    <source>
        <dbReference type="PROSITE" id="PS51352"/>
    </source>
</evidence>
<comment type="similarity">
    <text evidence="2">Belongs to the thioredoxin family. DsbA subfamily.</text>
</comment>
<dbReference type="PIRSF" id="PIRSF001488">
    <property type="entry name" value="Tdi_protein"/>
    <property type="match status" value="1"/>
</dbReference>
<reference evidence="11" key="1">
    <citation type="submission" date="2020-09" db="EMBL/GenBank/DDBJ databases">
        <title>Genome sequence of Vibrio parahaemolyticus isolates.</title>
        <authorList>
            <person name="Hammerl J.A."/>
            <person name="Strauch E."/>
        </authorList>
    </citation>
    <scope>NUCLEOTIDE SEQUENCE</scope>
    <source>
        <strain evidence="11">17-VB00146</strain>
    </source>
</reference>
<accession>A0A9Q3U9Z7</accession>
<dbReference type="InterPro" id="IPR013766">
    <property type="entry name" value="Thioredoxin_domain"/>
</dbReference>
<dbReference type="InterPro" id="IPR001853">
    <property type="entry name" value="DSBA-like_thioredoxin_dom"/>
</dbReference>
<dbReference type="PANTHER" id="PTHR35891">
    <property type="entry name" value="THIOL:DISULFIDE INTERCHANGE PROTEIN DSBA"/>
    <property type="match status" value="1"/>
</dbReference>
<evidence type="ECO:0000256" key="3">
    <source>
        <dbReference type="ARBA" id="ARBA00022729"/>
    </source>
</evidence>
<dbReference type="EMBL" id="JACVHL010000002">
    <property type="protein sequence ID" value="MCC3804022.1"/>
    <property type="molecule type" value="Genomic_DNA"/>
</dbReference>
<dbReference type="AlphaFoldDB" id="A0A9Q3U9Z7"/>
<keyword evidence="4 7" id="KW-0574">Periplasm</keyword>
<evidence type="ECO:0000256" key="8">
    <source>
        <dbReference type="PIRSR" id="PIRSR001488-1"/>
    </source>
</evidence>
<dbReference type="Gene3D" id="3.40.30.10">
    <property type="entry name" value="Glutaredoxin"/>
    <property type="match status" value="1"/>
</dbReference>
<evidence type="ECO:0000256" key="7">
    <source>
        <dbReference type="PIRNR" id="PIRNR001488"/>
    </source>
</evidence>
<organism evidence="11 12">
    <name type="scientific">Vibrio parahaemolyticus</name>
    <dbReference type="NCBI Taxonomy" id="670"/>
    <lineage>
        <taxon>Bacteria</taxon>
        <taxon>Pseudomonadati</taxon>
        <taxon>Pseudomonadota</taxon>
        <taxon>Gammaproteobacteria</taxon>
        <taxon>Vibrionales</taxon>
        <taxon>Vibrionaceae</taxon>
        <taxon>Vibrio</taxon>
    </lineage>
</organism>
<proteinExistence type="inferred from homology"/>
<dbReference type="PROSITE" id="PS00194">
    <property type="entry name" value="THIOREDOXIN_1"/>
    <property type="match status" value="1"/>
</dbReference>
<dbReference type="SUPFAM" id="SSF52833">
    <property type="entry name" value="Thioredoxin-like"/>
    <property type="match status" value="1"/>
</dbReference>
<dbReference type="Pfam" id="PF01323">
    <property type="entry name" value="DSBA"/>
    <property type="match status" value="1"/>
</dbReference>
<feature type="disulfide bond" description="Redox-active" evidence="8">
    <location>
        <begin position="49"/>
        <end position="52"/>
    </location>
</feature>
<dbReference type="RefSeq" id="WP_228085695.1">
    <property type="nucleotide sequence ID" value="NZ_JACVHL010000002.1"/>
</dbReference>
<feature type="domain" description="Thioredoxin" evidence="10">
    <location>
        <begin position="13"/>
        <end position="198"/>
    </location>
</feature>
<evidence type="ECO:0000256" key="4">
    <source>
        <dbReference type="ARBA" id="ARBA00022764"/>
    </source>
</evidence>